<dbReference type="SUPFAM" id="SSF55781">
    <property type="entry name" value="GAF domain-like"/>
    <property type="match status" value="1"/>
</dbReference>
<dbReference type="GO" id="GO:0045892">
    <property type="term" value="P:negative regulation of DNA-templated transcription"/>
    <property type="evidence" value="ECO:0007669"/>
    <property type="project" value="TreeGrafter"/>
</dbReference>
<keyword evidence="1" id="KW-0805">Transcription regulation</keyword>
<dbReference type="PANTHER" id="PTHR30136">
    <property type="entry name" value="HELIX-TURN-HELIX TRANSCRIPTIONAL REGULATOR, ICLR FAMILY"/>
    <property type="match status" value="1"/>
</dbReference>
<dbReference type="InterPro" id="IPR036388">
    <property type="entry name" value="WH-like_DNA-bd_sf"/>
</dbReference>
<sequence>MSSVKRNLDRLSMVEKSWLVLDAFRPTGGPLRLMDVAERCHLPKTTAYRLLTELTTIGVVQRRPDGYYLGRRLFELGSIVPLERDLRHAALPFMHDLYEATHETIHLGVRDGLDVIYVEKIRGHESFALPSRVGGRLPLTCTGVGKALLAYSPPELVEEVLARPLRRLTPHSIVNAKQLEEALGQIQAAGLAYDREESQLGGACIAAPIFQDGAAVAALSVSVPLARFQPTRLAPAVKTSALGISRALARSLG</sequence>
<evidence type="ECO:0000259" key="5">
    <source>
        <dbReference type="PROSITE" id="PS51078"/>
    </source>
</evidence>
<protein>
    <submittedName>
        <fullName evidence="6">DNA-binding transcriptional regulator, IclR family</fullName>
    </submittedName>
</protein>
<accession>A0A1G8HFZ0</accession>
<organism evidence="6 7">
    <name type="scientific">Sinosporangium album</name>
    <dbReference type="NCBI Taxonomy" id="504805"/>
    <lineage>
        <taxon>Bacteria</taxon>
        <taxon>Bacillati</taxon>
        <taxon>Actinomycetota</taxon>
        <taxon>Actinomycetes</taxon>
        <taxon>Streptosporangiales</taxon>
        <taxon>Streptosporangiaceae</taxon>
        <taxon>Sinosporangium</taxon>
    </lineage>
</organism>
<feature type="domain" description="IclR-ED" evidence="5">
    <location>
        <begin position="72"/>
        <end position="253"/>
    </location>
</feature>
<dbReference type="InterPro" id="IPR014757">
    <property type="entry name" value="Tscrpt_reg_IclR_C"/>
</dbReference>
<dbReference type="GO" id="GO:0003700">
    <property type="term" value="F:DNA-binding transcription factor activity"/>
    <property type="evidence" value="ECO:0007669"/>
    <property type="project" value="TreeGrafter"/>
</dbReference>
<dbReference type="GO" id="GO:0003677">
    <property type="term" value="F:DNA binding"/>
    <property type="evidence" value="ECO:0007669"/>
    <property type="project" value="UniProtKB-KW"/>
</dbReference>
<dbReference type="AlphaFoldDB" id="A0A1G8HFZ0"/>
<dbReference type="InterPro" id="IPR029016">
    <property type="entry name" value="GAF-like_dom_sf"/>
</dbReference>
<gene>
    <name evidence="6" type="ORF">SAMN05421505_13211</name>
</gene>
<evidence type="ECO:0000256" key="2">
    <source>
        <dbReference type="ARBA" id="ARBA00023125"/>
    </source>
</evidence>
<dbReference type="InterPro" id="IPR036390">
    <property type="entry name" value="WH_DNA-bd_sf"/>
</dbReference>
<evidence type="ECO:0000256" key="3">
    <source>
        <dbReference type="ARBA" id="ARBA00023163"/>
    </source>
</evidence>
<reference evidence="6 7" key="1">
    <citation type="submission" date="2016-10" db="EMBL/GenBank/DDBJ databases">
        <authorList>
            <person name="de Groot N.N."/>
        </authorList>
    </citation>
    <scope>NUCLEOTIDE SEQUENCE [LARGE SCALE GENOMIC DNA]</scope>
    <source>
        <strain evidence="6 7">CPCC 201354</strain>
    </source>
</reference>
<dbReference type="PROSITE" id="PS51078">
    <property type="entry name" value="ICLR_ED"/>
    <property type="match status" value="1"/>
</dbReference>
<dbReference type="Gene3D" id="3.30.450.40">
    <property type="match status" value="1"/>
</dbReference>
<keyword evidence="2 6" id="KW-0238">DNA-binding</keyword>
<name>A0A1G8HFZ0_9ACTN</name>
<evidence type="ECO:0000256" key="1">
    <source>
        <dbReference type="ARBA" id="ARBA00023015"/>
    </source>
</evidence>
<dbReference type="Pfam" id="PF01614">
    <property type="entry name" value="IclR_C"/>
    <property type="match status" value="1"/>
</dbReference>
<keyword evidence="3" id="KW-0804">Transcription</keyword>
<dbReference type="RefSeq" id="WP_218126004.1">
    <property type="nucleotide sequence ID" value="NZ_FNCN01000032.1"/>
</dbReference>
<dbReference type="Proteomes" id="UP000198923">
    <property type="component" value="Unassembled WGS sequence"/>
</dbReference>
<dbReference type="PROSITE" id="PS51077">
    <property type="entry name" value="HTH_ICLR"/>
    <property type="match status" value="1"/>
</dbReference>
<dbReference type="InterPro" id="IPR050707">
    <property type="entry name" value="HTH_MetabolicPath_Reg"/>
</dbReference>
<dbReference type="InterPro" id="IPR005471">
    <property type="entry name" value="Tscrpt_reg_IclR_N"/>
</dbReference>
<dbReference type="SUPFAM" id="SSF46785">
    <property type="entry name" value="Winged helix' DNA-binding domain"/>
    <property type="match status" value="1"/>
</dbReference>
<dbReference type="PANTHER" id="PTHR30136:SF24">
    <property type="entry name" value="HTH-TYPE TRANSCRIPTIONAL REPRESSOR ALLR"/>
    <property type="match status" value="1"/>
</dbReference>
<dbReference type="Gene3D" id="1.10.10.10">
    <property type="entry name" value="Winged helix-like DNA-binding domain superfamily/Winged helix DNA-binding domain"/>
    <property type="match status" value="1"/>
</dbReference>
<dbReference type="SMART" id="SM00346">
    <property type="entry name" value="HTH_ICLR"/>
    <property type="match status" value="1"/>
</dbReference>
<evidence type="ECO:0000313" key="6">
    <source>
        <dbReference type="EMBL" id="SDI05441.1"/>
    </source>
</evidence>
<dbReference type="EMBL" id="FNCN01000032">
    <property type="protein sequence ID" value="SDI05441.1"/>
    <property type="molecule type" value="Genomic_DNA"/>
</dbReference>
<keyword evidence="7" id="KW-1185">Reference proteome</keyword>
<dbReference type="Pfam" id="PF09339">
    <property type="entry name" value="HTH_IclR"/>
    <property type="match status" value="1"/>
</dbReference>
<feature type="domain" description="HTH iclR-type" evidence="4">
    <location>
        <begin position="11"/>
        <end position="71"/>
    </location>
</feature>
<dbReference type="STRING" id="504805.SAMN05421505_13211"/>
<evidence type="ECO:0000313" key="7">
    <source>
        <dbReference type="Proteomes" id="UP000198923"/>
    </source>
</evidence>
<evidence type="ECO:0000259" key="4">
    <source>
        <dbReference type="PROSITE" id="PS51077"/>
    </source>
</evidence>
<proteinExistence type="predicted"/>